<dbReference type="PROSITE" id="PS00420">
    <property type="entry name" value="SRCR_1"/>
    <property type="match status" value="2"/>
</dbReference>
<dbReference type="PROSITE" id="PS50287">
    <property type="entry name" value="SRCR_2"/>
    <property type="match status" value="12"/>
</dbReference>
<feature type="disulfide bond" evidence="11">
    <location>
        <begin position="1146"/>
        <end position="1207"/>
    </location>
</feature>
<dbReference type="Proteomes" id="UP000265140">
    <property type="component" value="Chromosome 11"/>
</dbReference>
<name>A0A6Q2ZPZ5_ESOLU</name>
<feature type="domain" description="SRCR" evidence="12">
    <location>
        <begin position="128"/>
        <end position="226"/>
    </location>
</feature>
<reference evidence="14" key="1">
    <citation type="journal article" date="2014" name="PLoS ONE">
        <title>The genome and linkage map of the northern pike (Esox lucius): conserved synteny revealed between the salmonid sister group and the Neoteleostei.</title>
        <authorList>
            <person name="Rondeau E.B."/>
            <person name="Minkley D.R."/>
            <person name="Leong J.S."/>
            <person name="Messmer A.M."/>
            <person name="Jantzen J.R."/>
            <person name="von Schalburg K.R."/>
            <person name="Lemon C."/>
            <person name="Bird N.H."/>
            <person name="Koop B.F."/>
        </authorList>
    </citation>
    <scope>NUCLEOTIDE SEQUENCE</scope>
</reference>
<feature type="domain" description="SRCR" evidence="12">
    <location>
        <begin position="778"/>
        <end position="865"/>
    </location>
</feature>
<feature type="domain" description="SRCR" evidence="12">
    <location>
        <begin position="231"/>
        <end position="329"/>
    </location>
</feature>
<evidence type="ECO:0000256" key="3">
    <source>
        <dbReference type="ARBA" id="ARBA00022525"/>
    </source>
</evidence>
<dbReference type="PANTHER" id="PTHR19331">
    <property type="entry name" value="SCAVENGER RECEPTOR DOMAIN-CONTAINING"/>
    <property type="match status" value="1"/>
</dbReference>
<feature type="domain" description="SRCR" evidence="12">
    <location>
        <begin position="1108"/>
        <end position="1208"/>
    </location>
</feature>
<evidence type="ECO:0000256" key="7">
    <source>
        <dbReference type="ARBA" id="ARBA00022989"/>
    </source>
</evidence>
<evidence type="ECO:0000313" key="14">
    <source>
        <dbReference type="Proteomes" id="UP000265140"/>
    </source>
</evidence>
<feature type="domain" description="SRCR" evidence="12">
    <location>
        <begin position="992"/>
        <end position="1090"/>
    </location>
</feature>
<dbReference type="PANTHER" id="PTHR19331:SF22">
    <property type="entry name" value="DELETED IN MALIGNANT BRAIN TUMORS 1 PROTEIN"/>
    <property type="match status" value="1"/>
</dbReference>
<feature type="disulfide bond" evidence="11">
    <location>
        <begin position="94"/>
        <end position="104"/>
    </location>
</feature>
<feature type="disulfide bond" evidence="11">
    <location>
        <begin position="1232"/>
        <end position="1296"/>
    </location>
</feature>
<evidence type="ECO:0000313" key="13">
    <source>
        <dbReference type="Ensembl" id="ENSELUP00000079906.2"/>
    </source>
</evidence>
<feature type="domain" description="SRCR" evidence="12">
    <location>
        <begin position="671"/>
        <end position="773"/>
    </location>
</feature>
<evidence type="ECO:0000256" key="8">
    <source>
        <dbReference type="ARBA" id="ARBA00023136"/>
    </source>
</evidence>
<feature type="domain" description="SRCR" evidence="12">
    <location>
        <begin position="891"/>
        <end position="987"/>
    </location>
</feature>
<dbReference type="AlphaFoldDB" id="A0A6Q2ZPZ5"/>
<feature type="domain" description="SRCR" evidence="12">
    <location>
        <begin position="467"/>
        <end position="565"/>
    </location>
</feature>
<evidence type="ECO:0000256" key="4">
    <source>
        <dbReference type="ARBA" id="ARBA00022692"/>
    </source>
</evidence>
<organism evidence="13 14">
    <name type="scientific">Esox lucius</name>
    <name type="common">Northern pike</name>
    <dbReference type="NCBI Taxonomy" id="8010"/>
    <lineage>
        <taxon>Eukaryota</taxon>
        <taxon>Metazoa</taxon>
        <taxon>Chordata</taxon>
        <taxon>Craniata</taxon>
        <taxon>Vertebrata</taxon>
        <taxon>Euteleostomi</taxon>
        <taxon>Actinopterygii</taxon>
        <taxon>Neopterygii</taxon>
        <taxon>Teleostei</taxon>
        <taxon>Protacanthopterygii</taxon>
        <taxon>Esociformes</taxon>
        <taxon>Esocidae</taxon>
        <taxon>Esox</taxon>
    </lineage>
</organism>
<dbReference type="Pfam" id="PF00530">
    <property type="entry name" value="SRCR"/>
    <property type="match status" value="12"/>
</dbReference>
<gene>
    <name evidence="13" type="primary">DMBT1</name>
</gene>
<feature type="disulfide bond" evidence="11">
    <location>
        <begin position="197"/>
        <end position="207"/>
    </location>
</feature>
<sequence>MNLSSSRTRITLALNYVSKQLGPQIRLVNGTGLCSGRVEVYYSGQWRTVCDDDWDMMDAEVVCRQLNCGSAVSAPGNGHFGQGSGPTWMDDVVCSGNESTLTQCPHNTTHNCKHGEDSGVFCLSGPQIRLVNGTGLCSGRVEVYYSGQWRTVCDDDWDMMDAEVVCRQLNCGSAVSAPGNGHFGQGSGPTWMDDVVCSGNESTLTQCPHNTTHNCKHGEDSGVFCLSGPQIRLVNGTGLCSGRVEVYYSGQWRTVCDDDWDMMDAEVVCRQLNCGSAVSAPGNGHFGQGSGPTWMDDVVCSGNESTLTQCPHNTTHNCKHGEDSGVFCLSGNGFYHQMTCNVDSVITLALNYVSKQLGPQIRLVNGTGLCSGRVEVYYSGQWRTVCDDDWDMMDAEVVCRQLNCGSAVSAPGNGHFGQGSGPTWMDDVVCSGNESTLTQCPHNTTHNCKHGEDSGVFCLSGNGFYHIRLVNGTGLCSGRVEVYYSGQWRTVCDDDWDMMDAEVVCRQLNCGSAVSAPGNGHFGQGSGPTWMDDVVCSGNESTLTQCPHNTTHNCKHGEDSGVFCLSGPQIRLVNGTGLCSGRVEVYYSGQWRTVCDDDWDMMDAEVVCRQLNCGSAVSAPGNGHFGQGSGPTWMDDVVCSGNESTLTQCPHNTTHNCKHGEDSGVFCLSEIRLVNGSSRCSGRVEVLYESQWGRVCGQNWDINDANVVCVQLGCGRAKSVLDSAQLGHRSGGGTTWLDNVGCRGNESYLTECSHGGLKHQDCFQAKDAIAVCSVKPSIRLVNGTDLCSGRVEVYQAGQWKNVCGDTWNLQYVNVVCRQLGCGKALWAPEKAYFGQGSGRSITQCSRTAQRTHECGHGNDADVVCSGKCRIYCLHFSYIRIWFENSEKCRNVRLVNGNDRCSGRVEVYNSDQWRRVSGDDWDDMELDAEVVCRQLNCGSAVSAPVNAFFGQGSGMISMDDVDDESDLSVGSGYGFEGEDGEDAGVVCSESPQIRLVNGTGLCSGRVEVYYSGQWRTVCDDDWDMMDAEVVCRQLNCGSAVRALENAHFSQGSGPTWMDDVGCSGGEKTLTQCPHTTTHKCDHGEDAGVVCLSGRGCLPTAHSCNFSGQIRLVSGTGLCSGRVEVYYSDQWGTVCDDDWDMKDAEVVCRQLNCGSAVSAPGNAHFGEGSEPTWMDNVGCSGGERDLTQCSHNGFGNENCGHGEDAGVVCSGKCCTFFLRFSVEVYYSDQWGTVCDDDWDMKDAEVVCRQLNCGSAVSAPGNAHFGEGSEPTWMDDVGCSGGERDLTQCSHNGFGKENCGHGEDAGVVCSGKCCTIFLRFSYS</sequence>
<dbReference type="InterPro" id="IPR001190">
    <property type="entry name" value="SRCR"/>
</dbReference>
<keyword evidence="4" id="KW-0812">Transmembrane</keyword>
<protein>
    <recommendedName>
        <fullName evidence="12">SRCR domain-containing protein</fullName>
    </recommendedName>
</protein>
<evidence type="ECO:0000256" key="11">
    <source>
        <dbReference type="PROSITE-ProRule" id="PRU00196"/>
    </source>
</evidence>
<dbReference type="GeneTree" id="ENSGT00950000183145"/>
<feature type="domain" description="SRCR" evidence="12">
    <location>
        <begin position="25"/>
        <end position="123"/>
    </location>
</feature>
<keyword evidence="7" id="KW-1133">Transmembrane helix</keyword>
<dbReference type="Bgee" id="ENSELUG00000014026">
    <property type="expression patterns" value="Expressed in head kidney and 2 other cell types or tissues"/>
</dbReference>
<reference evidence="13" key="4">
    <citation type="submission" date="2025-09" db="UniProtKB">
        <authorList>
            <consortium name="Ensembl"/>
        </authorList>
    </citation>
    <scope>IDENTIFICATION</scope>
</reference>
<proteinExistence type="predicted"/>
<feature type="disulfide bond" evidence="11">
    <location>
        <begin position="430"/>
        <end position="440"/>
    </location>
</feature>
<feature type="disulfide bond" evidence="11">
    <location>
        <begin position="1133"/>
        <end position="1197"/>
    </location>
</feature>
<feature type="disulfide bond" evidence="11">
    <location>
        <begin position="742"/>
        <end position="752"/>
    </location>
</feature>
<dbReference type="SUPFAM" id="SSF56487">
    <property type="entry name" value="SRCR-like"/>
    <property type="match status" value="12"/>
</dbReference>
<keyword evidence="5" id="KW-0732">Signal</keyword>
<dbReference type="InterPro" id="IPR036772">
    <property type="entry name" value="SRCR-like_dom_sf"/>
</dbReference>
<feature type="disulfide bond" evidence="11">
    <location>
        <begin position="536"/>
        <end position="546"/>
    </location>
</feature>
<evidence type="ECO:0000256" key="6">
    <source>
        <dbReference type="ARBA" id="ARBA00022737"/>
    </source>
</evidence>
<dbReference type="GO" id="GO:0016020">
    <property type="term" value="C:membrane"/>
    <property type="evidence" value="ECO:0007669"/>
    <property type="project" value="UniProtKB-SubCell"/>
</dbReference>
<dbReference type="Ensembl" id="ENSELUT00000046817.2">
    <property type="protein sequence ID" value="ENSELUP00000079906.2"/>
    <property type="gene ID" value="ENSELUG00000014026.3"/>
</dbReference>
<comment type="subcellular location">
    <subcellularLocation>
        <location evidence="1">Membrane</location>
        <topology evidence="1">Single-pass membrane protein</topology>
    </subcellularLocation>
    <subcellularLocation>
        <location evidence="2">Secreted</location>
    </subcellularLocation>
</comment>
<dbReference type="SMART" id="SM00202">
    <property type="entry name" value="SR"/>
    <property type="match status" value="12"/>
</dbReference>
<comment type="caution">
    <text evidence="11">Lacks conserved residue(s) required for the propagation of feature annotation.</text>
</comment>
<feature type="disulfide bond" evidence="11">
    <location>
        <begin position="1177"/>
        <end position="1187"/>
    </location>
</feature>
<evidence type="ECO:0000256" key="10">
    <source>
        <dbReference type="ARBA" id="ARBA00023180"/>
    </source>
</evidence>
<feature type="disulfide bond" evidence="11">
    <location>
        <begin position="1061"/>
        <end position="1071"/>
    </location>
</feature>
<feature type="disulfide bond" evidence="11">
    <location>
        <begin position="300"/>
        <end position="310"/>
    </location>
</feature>
<dbReference type="PRINTS" id="PR00258">
    <property type="entry name" value="SPERACTRCPTR"/>
</dbReference>
<evidence type="ECO:0000256" key="9">
    <source>
        <dbReference type="ARBA" id="ARBA00023157"/>
    </source>
</evidence>
<dbReference type="FunFam" id="3.10.250.10:FF:000002">
    <property type="entry name" value="Scavenger receptor cysteine-rich type 1 protein M130"/>
    <property type="match status" value="6"/>
</dbReference>
<dbReference type="Gene3D" id="3.10.250.10">
    <property type="entry name" value="SRCR-like domain"/>
    <property type="match status" value="12"/>
</dbReference>
<evidence type="ECO:0000256" key="2">
    <source>
        <dbReference type="ARBA" id="ARBA00004613"/>
    </source>
</evidence>
<keyword evidence="3" id="KW-0964">Secreted</keyword>
<keyword evidence="6" id="KW-0677">Repeat</keyword>
<evidence type="ECO:0000256" key="1">
    <source>
        <dbReference type="ARBA" id="ARBA00004167"/>
    </source>
</evidence>
<feature type="domain" description="SRCR" evidence="12">
    <location>
        <begin position="1220"/>
        <end position="1307"/>
    </location>
</feature>
<dbReference type="FunFam" id="3.10.250.10:FF:000016">
    <property type="entry name" value="Scavenger receptor cysteine-rich protein type 12"/>
    <property type="match status" value="2"/>
</dbReference>
<keyword evidence="9 11" id="KW-1015">Disulfide bond</keyword>
<feature type="disulfide bond" evidence="11">
    <location>
        <begin position="1276"/>
        <end position="1286"/>
    </location>
</feature>
<reference evidence="13" key="3">
    <citation type="submission" date="2025-08" db="UniProtKB">
        <authorList>
            <consortium name="Ensembl"/>
        </authorList>
    </citation>
    <scope>IDENTIFICATION</scope>
</reference>
<keyword evidence="14" id="KW-1185">Reference proteome</keyword>
<keyword evidence="8" id="KW-0472">Membrane</keyword>
<feature type="disulfide bond" evidence="11">
    <location>
        <begin position="639"/>
        <end position="649"/>
    </location>
</feature>
<feature type="disulfide bond" evidence="11">
    <location>
        <begin position="1245"/>
        <end position="1306"/>
    </location>
</feature>
<keyword evidence="10" id="KW-0325">Glycoprotein</keyword>
<feature type="domain" description="SRCR" evidence="12">
    <location>
        <begin position="361"/>
        <end position="459"/>
    </location>
</feature>
<feature type="domain" description="SRCR" evidence="12">
    <location>
        <begin position="570"/>
        <end position="668"/>
    </location>
</feature>
<reference evidence="13" key="2">
    <citation type="submission" date="2020-02" db="EMBL/GenBank/DDBJ databases">
        <title>Esox lucius (northern pike) genome, fEsoLuc1, primary haplotype.</title>
        <authorList>
            <person name="Myers G."/>
            <person name="Karagic N."/>
            <person name="Meyer A."/>
            <person name="Pippel M."/>
            <person name="Reichard M."/>
            <person name="Winkler S."/>
            <person name="Tracey A."/>
            <person name="Sims Y."/>
            <person name="Howe K."/>
            <person name="Rhie A."/>
            <person name="Formenti G."/>
            <person name="Durbin R."/>
            <person name="Fedrigo O."/>
            <person name="Jarvis E.D."/>
        </authorList>
    </citation>
    <scope>NUCLEOTIDE SEQUENCE [LARGE SCALE GENOMIC DNA]</scope>
</reference>
<evidence type="ECO:0000259" key="12">
    <source>
        <dbReference type="PROSITE" id="PS50287"/>
    </source>
</evidence>
<accession>A0A6Q2ZPZ5</accession>
<dbReference type="FunFam" id="3.10.250.10:FF:000006">
    <property type="entry name" value="neurotrypsin isoform X2"/>
    <property type="match status" value="4"/>
</dbReference>
<evidence type="ECO:0000256" key="5">
    <source>
        <dbReference type="ARBA" id="ARBA00022729"/>
    </source>
</evidence>